<feature type="transmembrane region" description="Helical" evidence="1">
    <location>
        <begin position="287"/>
        <end position="305"/>
    </location>
</feature>
<organism evidence="3 4">
    <name type="scientific">Rubidibacter lacunae KORDI 51-2</name>
    <dbReference type="NCBI Taxonomy" id="582515"/>
    <lineage>
        <taxon>Bacteria</taxon>
        <taxon>Bacillati</taxon>
        <taxon>Cyanobacteriota</taxon>
        <taxon>Cyanophyceae</taxon>
        <taxon>Oscillatoriophycideae</taxon>
        <taxon>Chroococcales</taxon>
        <taxon>Aphanothecaceae</taxon>
        <taxon>Rubidibacter</taxon>
    </lineage>
</organism>
<keyword evidence="3" id="KW-0808">Transferase</keyword>
<keyword evidence="1" id="KW-1133">Transmembrane helix</keyword>
<dbReference type="InterPro" id="IPR017832">
    <property type="entry name" value="Glyco_trans_2_hopen-assoc_HpnB"/>
</dbReference>
<dbReference type="PANTHER" id="PTHR43646">
    <property type="entry name" value="GLYCOSYLTRANSFERASE"/>
    <property type="match status" value="1"/>
</dbReference>
<evidence type="ECO:0000313" key="4">
    <source>
        <dbReference type="Proteomes" id="UP000016960"/>
    </source>
</evidence>
<protein>
    <submittedName>
        <fullName evidence="3">Hopene-associated glycosyltransferase HpnB</fullName>
    </submittedName>
</protein>
<evidence type="ECO:0000259" key="2">
    <source>
        <dbReference type="Pfam" id="PF00535"/>
    </source>
</evidence>
<dbReference type="GO" id="GO:0016740">
    <property type="term" value="F:transferase activity"/>
    <property type="evidence" value="ECO:0007669"/>
    <property type="project" value="UniProtKB-KW"/>
</dbReference>
<dbReference type="PANTHER" id="PTHR43646:SF3">
    <property type="entry name" value="SLR1566 PROTEIN"/>
    <property type="match status" value="1"/>
</dbReference>
<proteinExistence type="predicted"/>
<accession>U5DQ09</accession>
<gene>
    <name evidence="3" type="ORF">KR51_00016370</name>
</gene>
<reference evidence="3 4" key="1">
    <citation type="submission" date="2013-05" db="EMBL/GenBank/DDBJ databases">
        <title>Draft genome sequence of Rubidibacter lacunae KORDI 51-2.</title>
        <authorList>
            <person name="Choi D.H."/>
            <person name="Noh J.H."/>
            <person name="Kwon K.-K."/>
            <person name="Lee J.-H."/>
            <person name="Ryu J.-Y."/>
        </authorList>
    </citation>
    <scope>NUCLEOTIDE SEQUENCE [LARGE SCALE GENOMIC DNA]</scope>
    <source>
        <strain evidence="3 4">KORDI 51-2</strain>
    </source>
</reference>
<keyword evidence="1" id="KW-0472">Membrane</keyword>
<keyword evidence="1" id="KW-0812">Transmembrane</keyword>
<dbReference type="OrthoDB" id="9806525at2"/>
<dbReference type="InParanoid" id="U5DQ09"/>
<evidence type="ECO:0000256" key="1">
    <source>
        <dbReference type="SAM" id="Phobius"/>
    </source>
</evidence>
<dbReference type="Pfam" id="PF00535">
    <property type="entry name" value="Glycos_transf_2"/>
    <property type="match status" value="1"/>
</dbReference>
<sequence>MAIAGVTIVGLALASWLVLVVVLGQFWRADQRLEAIVSPTYPSVCAVVPARNEAVLLPTTLRSLLSQDYAGSFRIVLVDDQSTDGTGTIAQQTAEQLHFTERLDAIASQPLPAGWTGKLWAMEQGRRFVAERYPETEWLLLTDADIQHDPLNLQQLVAKAVGDRRDLVSLMVLLRSETAWERWLIPAFVYFFMQLYPFRWANDPQRSLAAAAGGCILIRCAALEEIGGFAAVRTALIDDCALAAAVKGRGRRIWLGLTQHTMSLRSYPSLASIWDMVARTAYAQLRYSPLLLVLTVLGMTLVYLVPPLGTLWGVARGEWLVAALSAIAWLLMAATYLPTLKFYERSRLWSLGLPAIAALYTAMTVDSAWRHWRGRGGRWKGRAYAQVP</sequence>
<dbReference type="STRING" id="582515.KR51_00016370"/>
<feature type="transmembrane region" description="Helical" evidence="1">
    <location>
        <begin position="349"/>
        <end position="369"/>
    </location>
</feature>
<dbReference type="InterPro" id="IPR029044">
    <property type="entry name" value="Nucleotide-diphossugar_trans"/>
</dbReference>
<feature type="domain" description="Glycosyltransferase 2-like" evidence="2">
    <location>
        <begin position="46"/>
        <end position="227"/>
    </location>
</feature>
<dbReference type="Proteomes" id="UP000016960">
    <property type="component" value="Unassembled WGS sequence"/>
</dbReference>
<dbReference type="SUPFAM" id="SSF53448">
    <property type="entry name" value="Nucleotide-diphospho-sugar transferases"/>
    <property type="match status" value="1"/>
</dbReference>
<comment type="caution">
    <text evidence="3">The sequence shown here is derived from an EMBL/GenBank/DDBJ whole genome shotgun (WGS) entry which is preliminary data.</text>
</comment>
<dbReference type="EMBL" id="ASSJ01000041">
    <property type="protein sequence ID" value="ERN41785.1"/>
    <property type="molecule type" value="Genomic_DNA"/>
</dbReference>
<dbReference type="InterPro" id="IPR001173">
    <property type="entry name" value="Glyco_trans_2-like"/>
</dbReference>
<dbReference type="NCBIfam" id="TIGR03469">
    <property type="entry name" value="HpnB"/>
    <property type="match status" value="1"/>
</dbReference>
<feature type="transmembrane region" description="Helical" evidence="1">
    <location>
        <begin position="317"/>
        <end position="337"/>
    </location>
</feature>
<name>U5DQ09_9CHRO</name>
<dbReference type="PATRIC" id="fig|582515.4.peg.1850"/>
<evidence type="ECO:0000313" key="3">
    <source>
        <dbReference type="EMBL" id="ERN41785.1"/>
    </source>
</evidence>
<dbReference type="AlphaFoldDB" id="U5DQ09"/>
<dbReference type="eggNOG" id="COG1215">
    <property type="taxonomic scope" value="Bacteria"/>
</dbReference>
<dbReference type="Gene3D" id="3.90.550.10">
    <property type="entry name" value="Spore Coat Polysaccharide Biosynthesis Protein SpsA, Chain A"/>
    <property type="match status" value="1"/>
</dbReference>
<dbReference type="RefSeq" id="WP_022606372.1">
    <property type="nucleotide sequence ID" value="NZ_ASSJ01000041.1"/>
</dbReference>
<keyword evidence="4" id="KW-1185">Reference proteome</keyword>